<name>A0A8H9N1A5_VIBVL</name>
<accession>A0A8H9N1A5</accession>
<proteinExistence type="predicted"/>
<feature type="transmembrane region" description="Helical" evidence="1">
    <location>
        <begin position="82"/>
        <end position="99"/>
    </location>
</feature>
<evidence type="ECO:0000256" key="1">
    <source>
        <dbReference type="SAM" id="Phobius"/>
    </source>
</evidence>
<keyword evidence="2" id="KW-0732">Signal</keyword>
<dbReference type="Proteomes" id="UP000863257">
    <property type="component" value="Unassembled WGS sequence"/>
</dbReference>
<comment type="caution">
    <text evidence="3">The sequence shown here is derived from an EMBL/GenBank/DDBJ whole genome shotgun (WGS) entry which is preliminary data.</text>
</comment>
<gene>
    <name evidence="3" type="ORF">I7730_14395</name>
</gene>
<feature type="chain" id="PRO_5034899921" evidence="2">
    <location>
        <begin position="26"/>
        <end position="124"/>
    </location>
</feature>
<organism evidence="3">
    <name type="scientific">Vibrio vulnificus</name>
    <dbReference type="NCBI Taxonomy" id="672"/>
    <lineage>
        <taxon>Bacteria</taxon>
        <taxon>Pseudomonadati</taxon>
        <taxon>Pseudomonadota</taxon>
        <taxon>Gammaproteobacteria</taxon>
        <taxon>Vibrionales</taxon>
        <taxon>Vibrionaceae</taxon>
        <taxon>Vibrio</taxon>
    </lineage>
</organism>
<sequence>MKLLQKFKTEAILLLAAFTSVPAVAAPKKLSEWTSSFISELFSLGGLFAMLAFIGGLVASFKMVIIFLNHNDDPREYPLKNCIYYAVAAALGFGFTYQSDLVQGTFFGESSKVIDQDKAFKITK</sequence>
<reference evidence="3" key="2">
    <citation type="submission" date="2019-01" db="EMBL/GenBank/DDBJ databases">
        <authorList>
            <consortium name="NCBI Pathogen Detection Project"/>
        </authorList>
    </citation>
    <scope>NUCLEOTIDE SEQUENCE</scope>
    <source>
        <strain evidence="3">BCW_3452</strain>
    </source>
</reference>
<dbReference type="AlphaFoldDB" id="A0A8H9N1A5"/>
<evidence type="ECO:0000313" key="3">
    <source>
        <dbReference type="EMBL" id="HAS8540977.1"/>
    </source>
</evidence>
<dbReference type="EMBL" id="DACRBY010000017">
    <property type="protein sequence ID" value="HAS8540977.1"/>
    <property type="molecule type" value="Genomic_DNA"/>
</dbReference>
<feature type="transmembrane region" description="Helical" evidence="1">
    <location>
        <begin position="41"/>
        <end position="61"/>
    </location>
</feature>
<evidence type="ECO:0000256" key="2">
    <source>
        <dbReference type="SAM" id="SignalP"/>
    </source>
</evidence>
<feature type="signal peptide" evidence="2">
    <location>
        <begin position="1"/>
        <end position="25"/>
    </location>
</feature>
<protein>
    <submittedName>
        <fullName evidence="3">Uncharacterized protein</fullName>
    </submittedName>
</protein>
<reference evidence="3" key="1">
    <citation type="journal article" date="2018" name="Genome Biol.">
        <title>SKESA: strategic k-mer extension for scrupulous assemblies.</title>
        <authorList>
            <person name="Souvorov A."/>
            <person name="Agarwala R."/>
            <person name="Lipman D.J."/>
        </authorList>
    </citation>
    <scope>NUCLEOTIDE SEQUENCE</scope>
    <source>
        <strain evidence="3">BCW_3452</strain>
    </source>
</reference>
<keyword evidence="1" id="KW-1133">Transmembrane helix</keyword>
<keyword evidence="1" id="KW-0812">Transmembrane</keyword>
<keyword evidence="1" id="KW-0472">Membrane</keyword>